<accession>A0A4R4X982</accession>
<protein>
    <submittedName>
        <fullName evidence="1">Uncharacterized protein</fullName>
    </submittedName>
</protein>
<dbReference type="AlphaFoldDB" id="A0A4R4X982"/>
<comment type="caution">
    <text evidence="1">The sequence shown here is derived from an EMBL/GenBank/DDBJ whole genome shotgun (WGS) entry which is preliminary data.</text>
</comment>
<dbReference type="Pfam" id="PF18934">
    <property type="entry name" value="DUF5682"/>
    <property type="match status" value="1"/>
</dbReference>
<evidence type="ECO:0000313" key="2">
    <source>
        <dbReference type="Proteomes" id="UP000295172"/>
    </source>
</evidence>
<dbReference type="OrthoDB" id="9768066at2"/>
<keyword evidence="2" id="KW-1185">Reference proteome</keyword>
<organism evidence="1 2">
    <name type="scientific">Kribbella turkmenica</name>
    <dbReference type="NCBI Taxonomy" id="2530375"/>
    <lineage>
        <taxon>Bacteria</taxon>
        <taxon>Bacillati</taxon>
        <taxon>Actinomycetota</taxon>
        <taxon>Actinomycetes</taxon>
        <taxon>Propionibacteriales</taxon>
        <taxon>Kribbellaceae</taxon>
        <taxon>Kribbella</taxon>
    </lineage>
</organism>
<dbReference type="EMBL" id="SMKR01000038">
    <property type="protein sequence ID" value="TDD27060.1"/>
    <property type="molecule type" value="Genomic_DNA"/>
</dbReference>
<gene>
    <name evidence="1" type="ORF">E1218_11410</name>
</gene>
<dbReference type="InterPro" id="IPR043737">
    <property type="entry name" value="DUF5682"/>
</dbReference>
<reference evidence="1 2" key="1">
    <citation type="submission" date="2019-02" db="EMBL/GenBank/DDBJ databases">
        <title>Draft genome sequences of novel Actinobacteria.</title>
        <authorList>
            <person name="Sahin N."/>
            <person name="Ay H."/>
            <person name="Saygin H."/>
        </authorList>
    </citation>
    <scope>NUCLEOTIDE SEQUENCE [LARGE SCALE GENOMIC DNA]</scope>
    <source>
        <strain evidence="1 2">16K104</strain>
    </source>
</reference>
<dbReference type="RefSeq" id="WP_132319094.1">
    <property type="nucleotide sequence ID" value="NZ_SMKR01000038.1"/>
</dbReference>
<sequence length="725" mass="77354">MTVHLFGIRHHGPGSARAVATALAELAPDVVLIEGPPEADKVVELAGAEEMVPPVALLAYAADDSTRAAFWPFAVFSPEWQAIEYALTAGVPVRFCDLPAAHQFASSGGEGRRGLSIDPLATLANAGGYDDPERWWDDVIESRREGAEPFTVIADAMRELRHGEEARGREAQREAYMRTVLRKAVREGFERIAVICGAWHVPALEAPLPPATHDARILKGLPKRKVACTWVPWTHGRLAAASGYGAGITSPGWYHHLFSAPDRITARWLSKVAQVLREEDLPVSSAHVIEAVRLADTLAALRERPLAGLSEVTEATRAVLCGGNDVLLDLVTREAVVGELLGSVPGETPQAPVAADLAAQARRLRMRRDPTERVTELDLRKPNDLEKSRLLHRLRILGVHWGVPAADERRAQGTFRELWRLAWDPGLEVELVAAGAHGTTVAGAATAVMLHVADESSTLADVTAALEKSLLADLADALPSLLRGVDTRAAADADVGHLMAALPALARSSRYGDVRGTDTAGLASVAGRMVSRVCAGLGRTVHGLDPDAAAAVQELIDGVQDATALLDEDVRAEWLATLEGLSDRSSVPPMIRGRLTRLMLDTSRLPDHEVALRLGRALSPGTPTADAAGYVEGFLAGGGLLLVHDERLLALVDAWLAAIPDEAFVEVLPLLRRTFGTFASPERRSIGTRARALGDPAALVVADDNDLDAELAASVLPVVARLLGV</sequence>
<dbReference type="Proteomes" id="UP000295172">
    <property type="component" value="Unassembled WGS sequence"/>
</dbReference>
<evidence type="ECO:0000313" key="1">
    <source>
        <dbReference type="EMBL" id="TDD27060.1"/>
    </source>
</evidence>
<proteinExistence type="predicted"/>
<name>A0A4R4X982_9ACTN</name>